<dbReference type="InterPro" id="IPR016024">
    <property type="entry name" value="ARM-type_fold"/>
</dbReference>
<dbReference type="RefSeq" id="WP_132705169.1">
    <property type="nucleotide sequence ID" value="NZ_SMGI01000003.1"/>
</dbReference>
<sequence length="231" mass="27201">MEMGILKNLFGKKTEAGEKTTDKVSEYFIDINPSSDSLSRAFKDFYQNHFINTYGLSRNEVDTYFFEAMSEYEKEIAKRLIRQNLKLRQSHLFKAAGVLKDKQALPILYDQLNANTNISWLLVIGQAIWRINADDIYPKLLRQLKEHSSDTMREAHFDQIVDLKNKESIEMLFSYLNDKSKLVQSMAISKLNFLSAGEHEQKQRYDKEYFMTKKTDEKFKNDLLENLRKIK</sequence>
<evidence type="ECO:0000313" key="2">
    <source>
        <dbReference type="Proteomes" id="UP000295714"/>
    </source>
</evidence>
<comment type="caution">
    <text evidence="1">The sequence shown here is derived from an EMBL/GenBank/DDBJ whole genome shotgun (WGS) entry which is preliminary data.</text>
</comment>
<proteinExistence type="predicted"/>
<keyword evidence="2" id="KW-1185">Reference proteome</keyword>
<name>A0A4R1KNL1_9FLAO</name>
<dbReference type="Proteomes" id="UP000295714">
    <property type="component" value="Unassembled WGS sequence"/>
</dbReference>
<accession>A0A4R1KNL1</accession>
<organism evidence="1 2">
    <name type="scientific">Winogradskyella wandonensis</name>
    <dbReference type="NCBI Taxonomy" id="1442586"/>
    <lineage>
        <taxon>Bacteria</taxon>
        <taxon>Pseudomonadati</taxon>
        <taxon>Bacteroidota</taxon>
        <taxon>Flavobacteriia</taxon>
        <taxon>Flavobacteriales</taxon>
        <taxon>Flavobacteriaceae</taxon>
        <taxon>Winogradskyella</taxon>
    </lineage>
</organism>
<dbReference type="Gene3D" id="1.25.10.10">
    <property type="entry name" value="Leucine-rich Repeat Variant"/>
    <property type="match status" value="1"/>
</dbReference>
<gene>
    <name evidence="1" type="ORF">DFQ05_1917</name>
</gene>
<evidence type="ECO:0008006" key="3">
    <source>
        <dbReference type="Google" id="ProtNLM"/>
    </source>
</evidence>
<dbReference type="EMBL" id="SMGI01000003">
    <property type="protein sequence ID" value="TCK66645.1"/>
    <property type="molecule type" value="Genomic_DNA"/>
</dbReference>
<reference evidence="1 2" key="1">
    <citation type="journal article" date="2015" name="Stand. Genomic Sci.">
        <title>Genomic Encyclopedia of Bacterial and Archaeal Type Strains, Phase III: the genomes of soil and plant-associated and newly described type strains.</title>
        <authorList>
            <person name="Whitman W.B."/>
            <person name="Woyke T."/>
            <person name="Klenk H.P."/>
            <person name="Zhou Y."/>
            <person name="Lilburn T.G."/>
            <person name="Beck B.J."/>
            <person name="De Vos P."/>
            <person name="Vandamme P."/>
            <person name="Eisen J.A."/>
            <person name="Garrity G."/>
            <person name="Hugenholtz P."/>
            <person name="Kyrpides N.C."/>
        </authorList>
    </citation>
    <scope>NUCLEOTIDE SEQUENCE [LARGE SCALE GENOMIC DNA]</scope>
    <source>
        <strain evidence="1 2">CECT 8445</strain>
    </source>
</reference>
<dbReference type="InterPro" id="IPR011989">
    <property type="entry name" value="ARM-like"/>
</dbReference>
<protein>
    <recommendedName>
        <fullName evidence="3">HEAT repeat protein</fullName>
    </recommendedName>
</protein>
<evidence type="ECO:0000313" key="1">
    <source>
        <dbReference type="EMBL" id="TCK66645.1"/>
    </source>
</evidence>
<dbReference type="AlphaFoldDB" id="A0A4R1KNL1"/>
<dbReference type="SUPFAM" id="SSF48371">
    <property type="entry name" value="ARM repeat"/>
    <property type="match status" value="1"/>
</dbReference>
<dbReference type="OrthoDB" id="1491004at2"/>